<dbReference type="InterPro" id="IPR029045">
    <property type="entry name" value="ClpP/crotonase-like_dom_sf"/>
</dbReference>
<dbReference type="EMBL" id="BAAALF010000173">
    <property type="protein sequence ID" value="GAA1266038.1"/>
    <property type="molecule type" value="Genomic_DNA"/>
</dbReference>
<evidence type="ECO:0000256" key="1">
    <source>
        <dbReference type="ARBA" id="ARBA00001709"/>
    </source>
</evidence>
<name>A0ABN1WU81_9ACTN</name>
<dbReference type="Proteomes" id="UP001500037">
    <property type="component" value="Unassembled WGS sequence"/>
</dbReference>
<gene>
    <name evidence="6" type="ORF">GCM10009665_63940</name>
</gene>
<comment type="catalytic activity">
    <reaction evidence="1">
        <text>3-hydroxy-2-methylpropanoyl-CoA + H2O = 3-hydroxy-2-methylpropanoate + CoA + H(+)</text>
        <dbReference type="Rhea" id="RHEA:20888"/>
        <dbReference type="ChEBI" id="CHEBI:11805"/>
        <dbReference type="ChEBI" id="CHEBI:15377"/>
        <dbReference type="ChEBI" id="CHEBI:15378"/>
        <dbReference type="ChEBI" id="CHEBI:57287"/>
        <dbReference type="ChEBI" id="CHEBI:57340"/>
        <dbReference type="EC" id="3.1.2.4"/>
    </reaction>
</comment>
<dbReference type="Pfam" id="PF16113">
    <property type="entry name" value="ECH_2"/>
    <property type="match status" value="1"/>
</dbReference>
<dbReference type="EC" id="3.1.2.4" evidence="2"/>
<evidence type="ECO:0000256" key="4">
    <source>
        <dbReference type="SAM" id="MobiDB-lite"/>
    </source>
</evidence>
<dbReference type="InterPro" id="IPR045004">
    <property type="entry name" value="ECH_dom"/>
</dbReference>
<dbReference type="PANTHER" id="PTHR43176">
    <property type="entry name" value="3-HYDROXYISOBUTYRYL-COA HYDROLASE-RELATED"/>
    <property type="match status" value="1"/>
</dbReference>
<evidence type="ECO:0000313" key="7">
    <source>
        <dbReference type="Proteomes" id="UP001500037"/>
    </source>
</evidence>
<keyword evidence="7" id="KW-1185">Reference proteome</keyword>
<reference evidence="6 7" key="1">
    <citation type="journal article" date="2019" name="Int. J. Syst. Evol. Microbiol.">
        <title>The Global Catalogue of Microorganisms (GCM) 10K type strain sequencing project: providing services to taxonomists for standard genome sequencing and annotation.</title>
        <authorList>
            <consortium name="The Broad Institute Genomics Platform"/>
            <consortium name="The Broad Institute Genome Sequencing Center for Infectious Disease"/>
            <person name="Wu L."/>
            <person name="Ma J."/>
        </authorList>
    </citation>
    <scope>NUCLEOTIDE SEQUENCE [LARGE SCALE GENOMIC DNA]</scope>
    <source>
        <strain evidence="6 7">JCM 13004</strain>
    </source>
</reference>
<feature type="region of interest" description="Disordered" evidence="4">
    <location>
        <begin position="1"/>
        <end position="30"/>
    </location>
</feature>
<dbReference type="SUPFAM" id="SSF52096">
    <property type="entry name" value="ClpP/crotonase"/>
    <property type="match status" value="1"/>
</dbReference>
<dbReference type="CDD" id="cd06558">
    <property type="entry name" value="crotonase-like"/>
    <property type="match status" value="1"/>
</dbReference>
<keyword evidence="3" id="KW-0378">Hydrolase</keyword>
<sequence>MTSQPAQPHAPAGSPAPARALGGPDTGAADTTDALVTAHRDGRVGRITLNRPRAINALNHAMVLRLHEVLADWERDPRVAAVVLTGAGGRGLCAGGDIRFFHDDAKDGGAGARAFFRDEYLLNHRIARYPKPYVALMDGLVLGGGVGVSAHGSVRVVTERSAVGMPETAIGFVPDVGGTWLLAHAPGELGTHLALTATRMTGADALYCGFADHHLPSERLAAFTAALAEREPAAVVEAFSTPAGPSALAGQQSWIDRCYAADTVEEIVARLLESGLPEAKEAAELIGAQSPTALKVTLAALRRARRLPSLEAALDQEFRTSCAGLSSPDFVEGIRAQVVDKDRNPRWSPADLGAVPPAEVDRHFAPLADPADELGLA</sequence>
<evidence type="ECO:0000313" key="6">
    <source>
        <dbReference type="EMBL" id="GAA1266038.1"/>
    </source>
</evidence>
<dbReference type="PANTHER" id="PTHR43176:SF3">
    <property type="entry name" value="3-HYDROXYISOBUTYRYL-COA HYDROLASE, MITOCHONDRIAL"/>
    <property type="match status" value="1"/>
</dbReference>
<dbReference type="RefSeq" id="WP_344445604.1">
    <property type="nucleotide sequence ID" value="NZ_BAAALF010000173.1"/>
</dbReference>
<feature type="domain" description="Enoyl-CoA hydratase/isomerase" evidence="5">
    <location>
        <begin position="44"/>
        <end position="364"/>
    </location>
</feature>
<accession>A0ABN1WU81</accession>
<dbReference type="NCBIfam" id="NF004127">
    <property type="entry name" value="PRK05617.1"/>
    <property type="match status" value="1"/>
</dbReference>
<evidence type="ECO:0000256" key="2">
    <source>
        <dbReference type="ARBA" id="ARBA00011915"/>
    </source>
</evidence>
<evidence type="ECO:0000259" key="5">
    <source>
        <dbReference type="Pfam" id="PF16113"/>
    </source>
</evidence>
<dbReference type="Gene3D" id="3.90.226.10">
    <property type="entry name" value="2-enoyl-CoA Hydratase, Chain A, domain 1"/>
    <property type="match status" value="1"/>
</dbReference>
<organism evidence="6 7">
    <name type="scientific">Kitasatospora nipponensis</name>
    <dbReference type="NCBI Taxonomy" id="258049"/>
    <lineage>
        <taxon>Bacteria</taxon>
        <taxon>Bacillati</taxon>
        <taxon>Actinomycetota</taxon>
        <taxon>Actinomycetes</taxon>
        <taxon>Kitasatosporales</taxon>
        <taxon>Streptomycetaceae</taxon>
        <taxon>Kitasatospora</taxon>
    </lineage>
</organism>
<evidence type="ECO:0000256" key="3">
    <source>
        <dbReference type="ARBA" id="ARBA00022801"/>
    </source>
</evidence>
<proteinExistence type="predicted"/>
<comment type="caution">
    <text evidence="6">The sequence shown here is derived from an EMBL/GenBank/DDBJ whole genome shotgun (WGS) entry which is preliminary data.</text>
</comment>
<dbReference type="InterPro" id="IPR032259">
    <property type="entry name" value="HIBYL-CoA-H"/>
</dbReference>
<protein>
    <recommendedName>
        <fullName evidence="2">3-hydroxyisobutyryl-CoA hydrolase</fullName>
        <ecNumber evidence="2">3.1.2.4</ecNumber>
    </recommendedName>
</protein>